<feature type="domain" description="Alpha-L-rhamnosidase C-terminal" evidence="2">
    <location>
        <begin position="722"/>
        <end position="759"/>
    </location>
</feature>
<dbReference type="Proteomes" id="UP000027982">
    <property type="component" value="Chromosome"/>
</dbReference>
<dbReference type="RefSeq" id="WP_025229744.1">
    <property type="nucleotide sequence ID" value="NZ_CP007139.1"/>
</dbReference>
<proteinExistence type="predicted"/>
<dbReference type="Pfam" id="PF17389">
    <property type="entry name" value="Bac_rhamnosid6H"/>
    <property type="match status" value="1"/>
</dbReference>
<feature type="domain" description="Alpha-L-rhamnosidase six-hairpin glycosidase" evidence="1">
    <location>
        <begin position="393"/>
        <end position="649"/>
    </location>
</feature>
<dbReference type="Gene3D" id="2.60.420.10">
    <property type="entry name" value="Maltose phosphorylase, domain 3"/>
    <property type="match status" value="1"/>
</dbReference>
<reference evidence="3 4" key="1">
    <citation type="journal article" date="2014" name="PLoS ONE">
        <title>The first complete genome sequence of the class fimbriimonadia in the phylum armatimonadetes.</title>
        <authorList>
            <person name="Hu Z.Y."/>
            <person name="Wang Y.Z."/>
            <person name="Im W.T."/>
            <person name="Wang S.Y."/>
            <person name="Zhao G.P."/>
            <person name="Zheng H.J."/>
            <person name="Quan Z.X."/>
        </authorList>
    </citation>
    <scope>NUCLEOTIDE SEQUENCE [LARGE SCALE GENOMIC DNA]</scope>
    <source>
        <strain evidence="3">Gsoil 348</strain>
    </source>
</reference>
<sequence>MRLLINEDPFPLDMTALPWSGRGQWECSWVSLDPKPEQPFVAAYRLLFEAPIDEIVRVHVTADERYELWLDGQYVGRGSERGDGEHWFFETYELELSAGPHVLVAKAWSLGEKAPYAQISAGHGFLLCPQTGDWQERIGTGKAAWEAKELPGYELTNPLTAWGTGWNVAIHGDAVAWGWENGEGDGWSPVAVGLRGMSPGVNDRTPYHLLVPAVLPPMLERRWPTTSLELVAEAPEGPTNVVAIRKSDDLIGEHEDWMRLLADDEPLTIPPHTRRRILVDLEDYVCAYPRAVLSGGKGARLRINWQESLYETVEGAEKGNRDEIEGKFFNTIWHKSEGVGDTFVSGGSSGQRFDTLWWQAGRYVELLVETQNDSLTIERLELIETHYPYEFDATFSASDERLEAIIPIMRRVLEMCSHETYMDCPYFEQLQYIGDTRLQVLVTYAQTNDDRLPRKSIRMFDASRQMSGLTQSRYPCRVLQIIPPFSLWWVTMLHDFALWRGDLEFVRERMLGARGVLDAYRAKVDSDQLLGGVDGWNFVDWVPSWNSGMPKDAVSGKSSVLNLQFALTLAKAAEIEEWLGEPEMAARHRRTAKGIISAVNDHFWSEERGLYANDLAHTEFSEHAQCLALLADAVPAERRESVVRHLLEDDDLDRTTVYFSHYLFETYTLLGRTDQILKRMDLWFEHPAKGMKTTVEMPEPTRSDCHAWGAHPLFHYYASFLGIRPTAPGFSEVEIRPQLGGLMSAEGTMPTPRGEIFVSVDGSGISVKLPPGMREVVVHDKNGGTPRIVFTSEGV</sequence>
<dbReference type="InterPro" id="IPR035396">
    <property type="entry name" value="Bac_rhamnosid6H"/>
</dbReference>
<dbReference type="eggNOG" id="COG3408">
    <property type="taxonomic scope" value="Bacteria"/>
</dbReference>
<dbReference type="GO" id="GO:0005975">
    <property type="term" value="P:carbohydrate metabolic process"/>
    <property type="evidence" value="ECO:0007669"/>
    <property type="project" value="InterPro"/>
</dbReference>
<organism evidence="3 4">
    <name type="scientific">Fimbriimonas ginsengisoli Gsoil 348</name>
    <dbReference type="NCBI Taxonomy" id="661478"/>
    <lineage>
        <taxon>Bacteria</taxon>
        <taxon>Bacillati</taxon>
        <taxon>Armatimonadota</taxon>
        <taxon>Fimbriimonadia</taxon>
        <taxon>Fimbriimonadales</taxon>
        <taxon>Fimbriimonadaceae</taxon>
        <taxon>Fimbriimonas</taxon>
    </lineage>
</organism>
<protein>
    <submittedName>
        <fullName evidence="3">Alpha-L-rhamnosidase</fullName>
    </submittedName>
</protein>
<dbReference type="InterPro" id="IPR012341">
    <property type="entry name" value="6hp_glycosidase-like_sf"/>
</dbReference>
<dbReference type="Pfam" id="PF17390">
    <property type="entry name" value="Bac_rhamnosid_C"/>
    <property type="match status" value="1"/>
</dbReference>
<dbReference type="EMBL" id="CP007139">
    <property type="protein sequence ID" value="AIE86280.1"/>
    <property type="molecule type" value="Genomic_DNA"/>
</dbReference>
<keyword evidence="4" id="KW-1185">Reference proteome</keyword>
<dbReference type="PANTHER" id="PTHR34987">
    <property type="entry name" value="C, PUTATIVE (AFU_ORTHOLOGUE AFUA_3G02880)-RELATED"/>
    <property type="match status" value="1"/>
</dbReference>
<accession>A0A068NU23</accession>
<dbReference type="HOGENOM" id="CLU_009782_0_0_0"/>
<dbReference type="PANTHER" id="PTHR34987:SF2">
    <property type="entry name" value="B, PUTATIVE (AFU_ORTHOLOGUE AFUA_7G05040)-RELATED"/>
    <property type="match status" value="1"/>
</dbReference>
<dbReference type="STRING" id="661478.OP10G_2912"/>
<dbReference type="InterPro" id="IPR035398">
    <property type="entry name" value="Bac_rhamnosid_C"/>
</dbReference>
<dbReference type="Gene3D" id="2.60.120.260">
    <property type="entry name" value="Galactose-binding domain-like"/>
    <property type="match status" value="2"/>
</dbReference>
<dbReference type="OrthoDB" id="9815108at2"/>
<dbReference type="Gene3D" id="1.50.10.10">
    <property type="match status" value="1"/>
</dbReference>
<dbReference type="AlphaFoldDB" id="A0A068NU23"/>
<dbReference type="KEGG" id="fgi:OP10G_2912"/>
<evidence type="ECO:0000313" key="4">
    <source>
        <dbReference type="Proteomes" id="UP000027982"/>
    </source>
</evidence>
<evidence type="ECO:0000259" key="2">
    <source>
        <dbReference type="Pfam" id="PF17390"/>
    </source>
</evidence>
<gene>
    <name evidence="3" type="ORF">OP10G_2912</name>
</gene>
<evidence type="ECO:0000313" key="3">
    <source>
        <dbReference type="EMBL" id="AIE86280.1"/>
    </source>
</evidence>
<dbReference type="SUPFAM" id="SSF48208">
    <property type="entry name" value="Six-hairpin glycosidases"/>
    <property type="match status" value="1"/>
</dbReference>
<dbReference type="InterPro" id="IPR008928">
    <property type="entry name" value="6-hairpin_glycosidase_sf"/>
</dbReference>
<evidence type="ECO:0000259" key="1">
    <source>
        <dbReference type="Pfam" id="PF17389"/>
    </source>
</evidence>
<name>A0A068NU23_FIMGI</name>